<dbReference type="Proteomes" id="UP001589793">
    <property type="component" value="Unassembled WGS sequence"/>
</dbReference>
<gene>
    <name evidence="5" type="ORF">ACFFF6_12170</name>
</gene>
<keyword evidence="6" id="KW-1185">Reference proteome</keyword>
<feature type="domain" description="HTH lacI-type" evidence="4">
    <location>
        <begin position="11"/>
        <end position="65"/>
    </location>
</feature>
<organism evidence="5 6">
    <name type="scientific">Brachybacterium hainanense</name>
    <dbReference type="NCBI Taxonomy" id="1541174"/>
    <lineage>
        <taxon>Bacteria</taxon>
        <taxon>Bacillati</taxon>
        <taxon>Actinomycetota</taxon>
        <taxon>Actinomycetes</taxon>
        <taxon>Micrococcales</taxon>
        <taxon>Dermabacteraceae</taxon>
        <taxon>Brachybacterium</taxon>
    </lineage>
</organism>
<reference evidence="5 6" key="1">
    <citation type="submission" date="2024-09" db="EMBL/GenBank/DDBJ databases">
        <authorList>
            <person name="Sun Q."/>
            <person name="Mori K."/>
        </authorList>
    </citation>
    <scope>NUCLEOTIDE SEQUENCE [LARGE SCALE GENOMIC DNA]</scope>
    <source>
        <strain evidence="5 6">CICC 10874</strain>
    </source>
</reference>
<evidence type="ECO:0000256" key="2">
    <source>
        <dbReference type="ARBA" id="ARBA00023125"/>
    </source>
</evidence>
<dbReference type="PROSITE" id="PS50932">
    <property type="entry name" value="HTH_LACI_2"/>
    <property type="match status" value="1"/>
</dbReference>
<comment type="caution">
    <text evidence="5">The sequence shown here is derived from an EMBL/GenBank/DDBJ whole genome shotgun (WGS) entry which is preliminary data.</text>
</comment>
<sequence length="340" mass="35649">MPPKKTGNRRPTIADIARLAGVSKTTVSRVLNDSALVNAATREAVEAAMTQAGYTVSWQARTLATGQSDAIALIVTEPLSTLFSDPTFATILHGVYGALAGSALIPVLLQASTAQEQAKVRRLLDQRGVDAVIHLTPYFDDGLLPHLQEMGMPTVLLGRLPGDPYDGRFSVVYSDDEVGGALAAHALLRRGVRHPAALLGPADNPASTDRLAGYRRELGAGLGPDRVLHGDWDERSGAAMTAQLLDDGVEIDGLLCASDRIAAGALETLAARGIAVPEQVAVIGFDGHPFGEATRPPLTTIAQPMQDEGARAVELALALIRGTFPRTVVLPSALVPRASA</sequence>
<dbReference type="PANTHER" id="PTHR30146">
    <property type="entry name" value="LACI-RELATED TRANSCRIPTIONAL REPRESSOR"/>
    <property type="match status" value="1"/>
</dbReference>
<dbReference type="PROSITE" id="PS00356">
    <property type="entry name" value="HTH_LACI_1"/>
    <property type="match status" value="1"/>
</dbReference>
<protein>
    <submittedName>
        <fullName evidence="5">LacI family DNA-binding transcriptional regulator</fullName>
    </submittedName>
</protein>
<evidence type="ECO:0000313" key="6">
    <source>
        <dbReference type="Proteomes" id="UP001589793"/>
    </source>
</evidence>
<dbReference type="PRINTS" id="PR00036">
    <property type="entry name" value="HTHLACI"/>
</dbReference>
<dbReference type="InterPro" id="IPR010982">
    <property type="entry name" value="Lambda_DNA-bd_dom_sf"/>
</dbReference>
<keyword evidence="3" id="KW-0804">Transcription</keyword>
<keyword evidence="2 5" id="KW-0238">DNA-binding</keyword>
<keyword evidence="1" id="KW-0805">Transcription regulation</keyword>
<dbReference type="InterPro" id="IPR046335">
    <property type="entry name" value="LacI/GalR-like_sensor"/>
</dbReference>
<evidence type="ECO:0000256" key="1">
    <source>
        <dbReference type="ARBA" id="ARBA00023015"/>
    </source>
</evidence>
<dbReference type="PANTHER" id="PTHR30146:SF109">
    <property type="entry name" value="HTH-TYPE TRANSCRIPTIONAL REGULATOR GALS"/>
    <property type="match status" value="1"/>
</dbReference>
<dbReference type="CDD" id="cd01392">
    <property type="entry name" value="HTH_LacI"/>
    <property type="match status" value="1"/>
</dbReference>
<dbReference type="Pfam" id="PF13377">
    <property type="entry name" value="Peripla_BP_3"/>
    <property type="match status" value="1"/>
</dbReference>
<evidence type="ECO:0000259" key="4">
    <source>
        <dbReference type="PROSITE" id="PS50932"/>
    </source>
</evidence>
<name>A0ABV6RCL1_9MICO</name>
<accession>A0ABV6RCL1</accession>
<dbReference type="Gene3D" id="3.40.50.2300">
    <property type="match status" value="2"/>
</dbReference>
<dbReference type="SMART" id="SM00354">
    <property type="entry name" value="HTH_LACI"/>
    <property type="match status" value="1"/>
</dbReference>
<dbReference type="Pfam" id="PF00356">
    <property type="entry name" value="LacI"/>
    <property type="match status" value="1"/>
</dbReference>
<dbReference type="InterPro" id="IPR000843">
    <property type="entry name" value="HTH_LacI"/>
</dbReference>
<dbReference type="SUPFAM" id="SSF47413">
    <property type="entry name" value="lambda repressor-like DNA-binding domains"/>
    <property type="match status" value="1"/>
</dbReference>
<evidence type="ECO:0000256" key="3">
    <source>
        <dbReference type="ARBA" id="ARBA00023163"/>
    </source>
</evidence>
<dbReference type="GO" id="GO:0003677">
    <property type="term" value="F:DNA binding"/>
    <property type="evidence" value="ECO:0007669"/>
    <property type="project" value="UniProtKB-KW"/>
</dbReference>
<dbReference type="Gene3D" id="1.10.260.40">
    <property type="entry name" value="lambda repressor-like DNA-binding domains"/>
    <property type="match status" value="1"/>
</dbReference>
<dbReference type="EMBL" id="JBHLSV010000014">
    <property type="protein sequence ID" value="MFC0674714.1"/>
    <property type="molecule type" value="Genomic_DNA"/>
</dbReference>
<dbReference type="CDD" id="cd06267">
    <property type="entry name" value="PBP1_LacI_sugar_binding-like"/>
    <property type="match status" value="1"/>
</dbReference>
<dbReference type="SUPFAM" id="SSF53822">
    <property type="entry name" value="Periplasmic binding protein-like I"/>
    <property type="match status" value="1"/>
</dbReference>
<dbReference type="InterPro" id="IPR028082">
    <property type="entry name" value="Peripla_BP_I"/>
</dbReference>
<proteinExistence type="predicted"/>
<dbReference type="RefSeq" id="WP_376981062.1">
    <property type="nucleotide sequence ID" value="NZ_JBHLSV010000014.1"/>
</dbReference>
<evidence type="ECO:0000313" key="5">
    <source>
        <dbReference type="EMBL" id="MFC0674714.1"/>
    </source>
</evidence>